<proteinExistence type="predicted"/>
<dbReference type="Proteomes" id="UP000521872">
    <property type="component" value="Unassembled WGS sequence"/>
</dbReference>
<feature type="region of interest" description="Disordered" evidence="1">
    <location>
        <begin position="1"/>
        <end position="79"/>
    </location>
</feature>
<accession>A0A8H4VKG1</accession>
<dbReference type="EMBL" id="JAACJL010000046">
    <property type="protein sequence ID" value="KAF4613168.1"/>
    <property type="molecule type" value="Genomic_DNA"/>
</dbReference>
<protein>
    <submittedName>
        <fullName evidence="2">Uncharacterized protein</fullName>
    </submittedName>
</protein>
<keyword evidence="3" id="KW-1185">Reference proteome</keyword>
<feature type="compositionally biased region" description="Polar residues" evidence="1">
    <location>
        <begin position="7"/>
        <end position="27"/>
    </location>
</feature>
<evidence type="ECO:0000256" key="1">
    <source>
        <dbReference type="SAM" id="MobiDB-lite"/>
    </source>
</evidence>
<gene>
    <name evidence="2" type="ORF">D9613_011104</name>
</gene>
<name>A0A8H4VKG1_9AGAR</name>
<comment type="caution">
    <text evidence="2">The sequence shown here is derived from an EMBL/GenBank/DDBJ whole genome shotgun (WGS) entry which is preliminary data.</text>
</comment>
<reference evidence="2 3" key="1">
    <citation type="submission" date="2019-12" db="EMBL/GenBank/DDBJ databases">
        <authorList>
            <person name="Floudas D."/>
            <person name="Bentzer J."/>
            <person name="Ahren D."/>
            <person name="Johansson T."/>
            <person name="Persson P."/>
            <person name="Tunlid A."/>
        </authorList>
    </citation>
    <scope>NUCLEOTIDE SEQUENCE [LARGE SCALE GENOMIC DNA]</scope>
    <source>
        <strain evidence="2 3">CBS 102.39</strain>
    </source>
</reference>
<organism evidence="2 3">
    <name type="scientific">Agrocybe pediades</name>
    <dbReference type="NCBI Taxonomy" id="84607"/>
    <lineage>
        <taxon>Eukaryota</taxon>
        <taxon>Fungi</taxon>
        <taxon>Dikarya</taxon>
        <taxon>Basidiomycota</taxon>
        <taxon>Agaricomycotina</taxon>
        <taxon>Agaricomycetes</taxon>
        <taxon>Agaricomycetidae</taxon>
        <taxon>Agaricales</taxon>
        <taxon>Agaricineae</taxon>
        <taxon>Strophariaceae</taxon>
        <taxon>Agrocybe</taxon>
    </lineage>
</organism>
<dbReference type="AlphaFoldDB" id="A0A8H4VKG1"/>
<evidence type="ECO:0000313" key="3">
    <source>
        <dbReference type="Proteomes" id="UP000521872"/>
    </source>
</evidence>
<feature type="compositionally biased region" description="Polar residues" evidence="1">
    <location>
        <begin position="57"/>
        <end position="69"/>
    </location>
</feature>
<evidence type="ECO:0000313" key="2">
    <source>
        <dbReference type="EMBL" id="KAF4613168.1"/>
    </source>
</evidence>
<sequence>MPANNDIGDNNTSSVAKGLQATVNNDETTSKAKDVTSQKLDGLSDGISGVNGKQFGQGATNMGLESNQIGGHDPVERQTDTTVVSEKVMDQAEIVLGEQGA</sequence>